<evidence type="ECO:0000313" key="1">
    <source>
        <dbReference type="EMBL" id="ETN84191.1"/>
    </source>
</evidence>
<dbReference type="AlphaFoldDB" id="W2TSU4"/>
<organism evidence="1 2">
    <name type="scientific">Necator americanus</name>
    <name type="common">Human hookworm</name>
    <dbReference type="NCBI Taxonomy" id="51031"/>
    <lineage>
        <taxon>Eukaryota</taxon>
        <taxon>Metazoa</taxon>
        <taxon>Ecdysozoa</taxon>
        <taxon>Nematoda</taxon>
        <taxon>Chromadorea</taxon>
        <taxon>Rhabditida</taxon>
        <taxon>Rhabditina</taxon>
        <taxon>Rhabditomorpha</taxon>
        <taxon>Strongyloidea</taxon>
        <taxon>Ancylostomatidae</taxon>
        <taxon>Bunostominae</taxon>
        <taxon>Necator</taxon>
    </lineage>
</organism>
<keyword evidence="2" id="KW-1185">Reference proteome</keyword>
<evidence type="ECO:0000313" key="2">
    <source>
        <dbReference type="Proteomes" id="UP000053676"/>
    </source>
</evidence>
<dbReference type="KEGG" id="nai:NECAME_07012"/>
<protein>
    <submittedName>
        <fullName evidence="1">Uncharacterized protein</fullName>
    </submittedName>
</protein>
<accession>W2TSU4</accession>
<reference evidence="2" key="1">
    <citation type="journal article" date="2014" name="Nat. Genet.">
        <title>Genome of the human hookworm Necator americanus.</title>
        <authorList>
            <person name="Tang Y.T."/>
            <person name="Gao X."/>
            <person name="Rosa B.A."/>
            <person name="Abubucker S."/>
            <person name="Hallsworth-Pepin K."/>
            <person name="Martin J."/>
            <person name="Tyagi R."/>
            <person name="Heizer E."/>
            <person name="Zhang X."/>
            <person name="Bhonagiri-Palsikar V."/>
            <person name="Minx P."/>
            <person name="Warren W.C."/>
            <person name="Wang Q."/>
            <person name="Zhan B."/>
            <person name="Hotez P.J."/>
            <person name="Sternberg P.W."/>
            <person name="Dougall A."/>
            <person name="Gaze S.T."/>
            <person name="Mulvenna J."/>
            <person name="Sotillo J."/>
            <person name="Ranganathan S."/>
            <person name="Rabelo E.M."/>
            <person name="Wilson R.K."/>
            <person name="Felgner P.L."/>
            <person name="Bethony J."/>
            <person name="Hawdon J.M."/>
            <person name="Gasser R.B."/>
            <person name="Loukas A."/>
            <person name="Mitreva M."/>
        </authorList>
    </citation>
    <scope>NUCLEOTIDE SEQUENCE [LARGE SCALE GENOMIC DNA]</scope>
</reference>
<gene>
    <name evidence="1" type="ORF">NECAME_07012</name>
</gene>
<name>W2TSU4_NECAM</name>
<sequence length="73" mass="8320">MLCIIGADEMAQCFTSVFHYDITEKRRSICKKTAHRSLQLNRAINFMGGFRSVPVAHIPPCNHFRKTFEGMGC</sequence>
<dbReference type="EMBL" id="KI658001">
    <property type="protein sequence ID" value="ETN84191.1"/>
    <property type="molecule type" value="Genomic_DNA"/>
</dbReference>
<proteinExistence type="predicted"/>
<dbReference type="Proteomes" id="UP000053676">
    <property type="component" value="Unassembled WGS sequence"/>
</dbReference>